<dbReference type="InterPro" id="IPR036086">
    <property type="entry name" value="ParB/Sulfiredoxin_sf"/>
</dbReference>
<protein>
    <recommendedName>
        <fullName evidence="5">ParB-like nuclease family protein</fullName>
    </recommendedName>
</protein>
<dbReference type="RefSeq" id="WP_086500037.1">
    <property type="nucleotide sequence ID" value="NZ_MSSV01000004.1"/>
</dbReference>
<reference evidence="2 4" key="2">
    <citation type="submission" date="2019-08" db="EMBL/GenBank/DDBJ databases">
        <title>Genome of Algoriphagus ratkowskyi IC026.</title>
        <authorList>
            <person name="Bowman J.P."/>
        </authorList>
    </citation>
    <scope>NUCLEOTIDE SEQUENCE [LARGE SCALE GENOMIC DNA]</scope>
    <source>
        <strain evidence="2 4">IC026</strain>
    </source>
</reference>
<dbReference type="Proteomes" id="UP000321927">
    <property type="component" value="Unassembled WGS sequence"/>
</dbReference>
<dbReference type="Proteomes" id="UP000249115">
    <property type="component" value="Unassembled WGS sequence"/>
</dbReference>
<dbReference type="EMBL" id="QKZU01000002">
    <property type="protein sequence ID" value="PZX60204.1"/>
    <property type="molecule type" value="Genomic_DNA"/>
</dbReference>
<dbReference type="EMBL" id="VORV01000005">
    <property type="protein sequence ID" value="TXD78030.1"/>
    <property type="molecule type" value="Genomic_DNA"/>
</dbReference>
<sequence>MFNNLDFTDPRETTGLNFSNELQNRVLMFLISQKPFGSIMSKNDVYDYARMTDGMAANELIYASRNYDFWLRIQCPELNLGEIKEFVLVEIETSKLPIVDIDLLKEEVKKEYRDLVEKYKALTQQTGMYPPLIYYEEENIILDGNHRAKALQELGYKMITVFKAIKR</sequence>
<comment type="caution">
    <text evidence="1">The sequence shown here is derived from an EMBL/GenBank/DDBJ whole genome shotgun (WGS) entry which is preliminary data.</text>
</comment>
<dbReference type="Gene3D" id="3.90.1530.10">
    <property type="entry name" value="Conserved hypothetical protein from pyrococcus furiosus pfu- 392566-001, ParB domain"/>
    <property type="match status" value="1"/>
</dbReference>
<evidence type="ECO:0000313" key="3">
    <source>
        <dbReference type="Proteomes" id="UP000249115"/>
    </source>
</evidence>
<evidence type="ECO:0000313" key="1">
    <source>
        <dbReference type="EMBL" id="PZX60204.1"/>
    </source>
</evidence>
<accession>A0A2W7RIH5</accession>
<keyword evidence="4" id="KW-1185">Reference proteome</keyword>
<name>A0A2W7RIH5_9BACT</name>
<evidence type="ECO:0008006" key="5">
    <source>
        <dbReference type="Google" id="ProtNLM"/>
    </source>
</evidence>
<evidence type="ECO:0000313" key="4">
    <source>
        <dbReference type="Proteomes" id="UP000321927"/>
    </source>
</evidence>
<proteinExistence type="predicted"/>
<gene>
    <name evidence="2" type="ORF">ESW18_08245</name>
    <name evidence="1" type="ORF">LV84_00474</name>
</gene>
<dbReference type="SUPFAM" id="SSF110849">
    <property type="entry name" value="ParB/Sulfiredoxin"/>
    <property type="match status" value="1"/>
</dbReference>
<dbReference type="AlphaFoldDB" id="A0A2W7RIH5"/>
<reference evidence="1 3" key="1">
    <citation type="submission" date="2018-06" db="EMBL/GenBank/DDBJ databases">
        <title>Genomic Encyclopedia of Archaeal and Bacterial Type Strains, Phase II (KMG-II): from individual species to whole genera.</title>
        <authorList>
            <person name="Goeker M."/>
        </authorList>
    </citation>
    <scope>NUCLEOTIDE SEQUENCE [LARGE SCALE GENOMIC DNA]</scope>
    <source>
        <strain evidence="1 3">DSM 22686</strain>
    </source>
</reference>
<organism evidence="1 3">
    <name type="scientific">Algoriphagus ratkowskyi</name>
    <dbReference type="NCBI Taxonomy" id="57028"/>
    <lineage>
        <taxon>Bacteria</taxon>
        <taxon>Pseudomonadati</taxon>
        <taxon>Bacteroidota</taxon>
        <taxon>Cytophagia</taxon>
        <taxon>Cytophagales</taxon>
        <taxon>Cyclobacteriaceae</taxon>
        <taxon>Algoriphagus</taxon>
    </lineage>
</organism>
<evidence type="ECO:0000313" key="2">
    <source>
        <dbReference type="EMBL" id="TXD78030.1"/>
    </source>
</evidence>